<dbReference type="InterPro" id="IPR029063">
    <property type="entry name" value="SAM-dependent_MTases_sf"/>
</dbReference>
<protein>
    <submittedName>
        <fullName evidence="1">Spermidine synthase</fullName>
    </submittedName>
</protein>
<dbReference type="AlphaFoldDB" id="A0A6G3X9R9"/>
<evidence type="ECO:0000313" key="1">
    <source>
        <dbReference type="EMBL" id="NEE14481.1"/>
    </source>
</evidence>
<name>A0A6G3X9R9_9ACTN</name>
<comment type="caution">
    <text evidence="1">The sequence shown here is derived from an EMBL/GenBank/DDBJ whole genome shotgun (WGS) entry which is preliminary data.</text>
</comment>
<sequence length="119" mass="12480">LDEDGLYVANLIDHGALAFARAEVATLAATFEHVALLGKPADIGLDPTASTIGGNLVVVASDRPVDAPAIQEALDARDVGWKIATGDDLVSWTGNARVLTDDHAPVDQLLQPSRTRTAR</sequence>
<dbReference type="EMBL" id="JAAGMN010005069">
    <property type="protein sequence ID" value="NEE14481.1"/>
    <property type="molecule type" value="Genomic_DNA"/>
</dbReference>
<gene>
    <name evidence="1" type="ORF">G3M58_49455</name>
</gene>
<feature type="non-terminal residue" evidence="1">
    <location>
        <position position="1"/>
    </location>
</feature>
<proteinExistence type="predicted"/>
<reference evidence="1" key="1">
    <citation type="submission" date="2020-01" db="EMBL/GenBank/DDBJ databases">
        <title>Insect and environment-associated Actinomycetes.</title>
        <authorList>
            <person name="Currrie C."/>
            <person name="Chevrette M."/>
            <person name="Carlson C."/>
            <person name="Stubbendieck R."/>
            <person name="Wendt-Pienkowski E."/>
        </authorList>
    </citation>
    <scope>NUCLEOTIDE SEQUENCE</scope>
    <source>
        <strain evidence="1">SID7499</strain>
    </source>
</reference>
<accession>A0A6G3X9R9</accession>
<dbReference type="Gene3D" id="3.40.50.150">
    <property type="entry name" value="Vaccinia Virus protein VP39"/>
    <property type="match status" value="1"/>
</dbReference>
<organism evidence="1">
    <name type="scientific">Streptomyces sp. SID7499</name>
    <dbReference type="NCBI Taxonomy" id="2706086"/>
    <lineage>
        <taxon>Bacteria</taxon>
        <taxon>Bacillati</taxon>
        <taxon>Actinomycetota</taxon>
        <taxon>Actinomycetes</taxon>
        <taxon>Kitasatosporales</taxon>
        <taxon>Streptomycetaceae</taxon>
        <taxon>Streptomyces</taxon>
    </lineage>
</organism>